<keyword evidence="1" id="KW-0677">Repeat</keyword>
<evidence type="ECO:0000256" key="1">
    <source>
        <dbReference type="ARBA" id="ARBA00022737"/>
    </source>
</evidence>
<dbReference type="PANTHER" id="PTHR45586">
    <property type="entry name" value="TPR REPEAT-CONTAINING PROTEIN PA4667"/>
    <property type="match status" value="1"/>
</dbReference>
<dbReference type="Pfam" id="PF13181">
    <property type="entry name" value="TPR_8"/>
    <property type="match status" value="1"/>
</dbReference>
<dbReference type="InterPro" id="IPR011990">
    <property type="entry name" value="TPR-like_helical_dom_sf"/>
</dbReference>
<protein>
    <recommendedName>
        <fullName evidence="6">Tetratricopeptide repeat protein</fullName>
    </recommendedName>
</protein>
<evidence type="ECO:0000313" key="4">
    <source>
        <dbReference type="EMBL" id="OCS87196.1"/>
    </source>
</evidence>
<keyword evidence="5" id="KW-1185">Reference proteome</keyword>
<proteinExistence type="predicted"/>
<dbReference type="Gene3D" id="1.25.40.10">
    <property type="entry name" value="Tetratricopeptide repeat domain"/>
    <property type="match status" value="2"/>
</dbReference>
<dbReference type="Proteomes" id="UP000093199">
    <property type="component" value="Unassembled WGS sequence"/>
</dbReference>
<sequence length="505" mass="58277">MEKNEQLIGHSNIVSFIPSATYYNERATKAFMANNLVRARHYLRRALDFSPHSVEYLMSYANVEAELGNYLEAQETYTRALQYAPDDEEIIISLTEMAIMLEQYDTAIHYASIYLQKHPHGMYVTDASAVIDMYGIGEEEALQVRHLPEELIAAAKLLEQQQFVEARDYLEHLIEEKPTVEAYNFLAVTYTYLQEYEEARAILHELVRDERANLETYCQLTMIALQEGDREALNHYIPMLEDVYPLHVETIIKLGTTLAVVGKYEQAYHCFKRLAGNEIGSERVYYYWLAQCAYYTGDFHVAAQAWRNLLIFFPEMEGYEPWQDGIEELDVHDCTQNREHIMRLLLSPLEHERVCGIHFLGLSPFRQHILAEPYVIQVEHCTVLEKLYLGKMLGHSFNGASQAEQIFIRYGQVADALHESVEEITTDNRALFLFWFALGNAGLDQQYEFKHVDAIAAAVHYLYEQLLGEGASKTAMAKRYSTTPATLTKYLNDIEQFLQSSEQNS</sequence>
<dbReference type="SMART" id="SM00028">
    <property type="entry name" value="TPR"/>
    <property type="match status" value="5"/>
</dbReference>
<name>A0A1C0YJ40_9BACL</name>
<accession>A0A1C0YJ40</accession>
<dbReference type="AlphaFoldDB" id="A0A1C0YJ40"/>
<feature type="repeat" description="TPR" evidence="3">
    <location>
        <begin position="54"/>
        <end position="87"/>
    </location>
</feature>
<dbReference type="PANTHER" id="PTHR45586:SF1">
    <property type="entry name" value="LIPOPOLYSACCHARIDE ASSEMBLY PROTEIN B"/>
    <property type="match status" value="1"/>
</dbReference>
<comment type="caution">
    <text evidence="4">The sequence shown here is derived from an EMBL/GenBank/DDBJ whole genome shotgun (WGS) entry which is preliminary data.</text>
</comment>
<dbReference type="SUPFAM" id="SSF48452">
    <property type="entry name" value="TPR-like"/>
    <property type="match status" value="2"/>
</dbReference>
<dbReference type="InterPro" id="IPR051012">
    <property type="entry name" value="CellSynth/LPSAsmb/PSIAsmb"/>
</dbReference>
<evidence type="ECO:0000256" key="3">
    <source>
        <dbReference type="PROSITE-ProRule" id="PRU00339"/>
    </source>
</evidence>
<dbReference type="Pfam" id="PF14559">
    <property type="entry name" value="TPR_19"/>
    <property type="match status" value="1"/>
</dbReference>
<evidence type="ECO:0008006" key="6">
    <source>
        <dbReference type="Google" id="ProtNLM"/>
    </source>
</evidence>
<dbReference type="OrthoDB" id="600613at2"/>
<evidence type="ECO:0000313" key="5">
    <source>
        <dbReference type="Proteomes" id="UP000093199"/>
    </source>
</evidence>
<dbReference type="STRING" id="33978.A6M13_11235"/>
<gene>
    <name evidence="4" type="ORF">A6M13_11235</name>
</gene>
<dbReference type="EMBL" id="MASJ01000004">
    <property type="protein sequence ID" value="OCS87196.1"/>
    <property type="molecule type" value="Genomic_DNA"/>
</dbReference>
<evidence type="ECO:0000256" key="2">
    <source>
        <dbReference type="ARBA" id="ARBA00022803"/>
    </source>
</evidence>
<dbReference type="PROSITE" id="PS50005">
    <property type="entry name" value="TPR"/>
    <property type="match status" value="1"/>
</dbReference>
<keyword evidence="2 3" id="KW-0802">TPR repeat</keyword>
<organism evidence="4 5">
    <name type="scientific">Caryophanon tenue</name>
    <dbReference type="NCBI Taxonomy" id="33978"/>
    <lineage>
        <taxon>Bacteria</taxon>
        <taxon>Bacillati</taxon>
        <taxon>Bacillota</taxon>
        <taxon>Bacilli</taxon>
        <taxon>Bacillales</taxon>
        <taxon>Caryophanaceae</taxon>
        <taxon>Caryophanon</taxon>
    </lineage>
</organism>
<dbReference type="InterPro" id="IPR019734">
    <property type="entry name" value="TPR_rpt"/>
</dbReference>
<reference evidence="4 5" key="1">
    <citation type="submission" date="2016-07" db="EMBL/GenBank/DDBJ databases">
        <title>Caryophanon tenue genome sequencing.</title>
        <authorList>
            <person name="Verma A."/>
            <person name="Pal Y."/>
            <person name="Krishnamurthi S."/>
        </authorList>
    </citation>
    <scope>NUCLEOTIDE SEQUENCE [LARGE SCALE GENOMIC DNA]</scope>
    <source>
        <strain evidence="4 5">DSM 14152</strain>
    </source>
</reference>
<dbReference type="RefSeq" id="WP_066543784.1">
    <property type="nucleotide sequence ID" value="NZ_MASJ01000004.1"/>
</dbReference>